<dbReference type="GO" id="GO:0009288">
    <property type="term" value="C:bacterial-type flagellum"/>
    <property type="evidence" value="ECO:0007669"/>
    <property type="project" value="InterPro"/>
</dbReference>
<dbReference type="AlphaFoldDB" id="A0A2L0UBG5"/>
<evidence type="ECO:0000313" key="2">
    <source>
        <dbReference type="EMBL" id="AUZ86584.1"/>
    </source>
</evidence>
<sequence>MITRVTNQTMLHGAQRSLQSNLARLADLQEKASSQKAISRPSDDPAGAAEALRVRAEIRATEQYGRNISNGEGWLAQLDNAMTTSKRSLDRVNDLTLQGSNSSLPPAAREALALDIESLRSDLAAQANATYAGRFLFAGNTDAPTALGPDLTFPAGGTVERRVGPDRTVRVDADGAAVFGSGAGSAFALLDTIAADLRAGRDVSVHLAPLQQRIQDLTAHHSEIGTRHARLLEAKDTVADASLALEGERAAVEDIDLASIILDLKLQETAYQSALAVSARVLQPSLMDFLR</sequence>
<dbReference type="SUPFAM" id="SSF64518">
    <property type="entry name" value="Phase 1 flagellin"/>
    <property type="match status" value="1"/>
</dbReference>
<keyword evidence="2" id="KW-0966">Cell projection</keyword>
<reference evidence="2 3" key="1">
    <citation type="submission" date="2017-11" db="EMBL/GenBank/DDBJ databases">
        <title>Draft genome of Arthrobacter agilis strain UMCV2, a plant growth-promoting rhizobacterium and biocontrol capacity of phytopathogenic fungi.</title>
        <authorList>
            <person name="Martinez-Camara R."/>
            <person name="Santoyo G."/>
            <person name="Moreno-Hagelsieb G."/>
            <person name="Valencia-Cantero E."/>
        </authorList>
    </citation>
    <scope>NUCLEOTIDE SEQUENCE [LARGE SCALE GENOMIC DNA]</scope>
    <source>
        <strain evidence="2 3">UMCV2</strain>
    </source>
</reference>
<feature type="domain" description="Flagellin N-terminal" evidence="1">
    <location>
        <begin position="7"/>
        <end position="140"/>
    </location>
</feature>
<accession>A0A2L0UBG5</accession>
<name>A0A2L0UBG5_9MICC</name>
<protein>
    <submittedName>
        <fullName evidence="2">Flagellar hook-associated protein 3</fullName>
    </submittedName>
</protein>
<dbReference type="PANTHER" id="PTHR42792:SF1">
    <property type="entry name" value="FLAGELLAR HOOK-ASSOCIATED PROTEIN 3"/>
    <property type="match status" value="1"/>
</dbReference>
<evidence type="ECO:0000259" key="1">
    <source>
        <dbReference type="Pfam" id="PF00669"/>
    </source>
</evidence>
<dbReference type="Proteomes" id="UP000239187">
    <property type="component" value="Chromosome"/>
</dbReference>
<dbReference type="Pfam" id="PF00669">
    <property type="entry name" value="Flagellin_N"/>
    <property type="match status" value="1"/>
</dbReference>
<keyword evidence="2" id="KW-0969">Cilium</keyword>
<dbReference type="GO" id="GO:0005198">
    <property type="term" value="F:structural molecule activity"/>
    <property type="evidence" value="ECO:0007669"/>
    <property type="project" value="InterPro"/>
</dbReference>
<proteinExistence type="predicted"/>
<dbReference type="Gene3D" id="1.20.1330.10">
    <property type="entry name" value="f41 fragment of flagellin, N-terminal domain"/>
    <property type="match status" value="1"/>
</dbReference>
<dbReference type="RefSeq" id="WP_208740528.1">
    <property type="nucleotide sequence ID" value="NZ_CP024915.1"/>
</dbReference>
<dbReference type="EMBL" id="CP024915">
    <property type="protein sequence ID" value="AUZ86584.1"/>
    <property type="molecule type" value="Genomic_DNA"/>
</dbReference>
<keyword evidence="2" id="KW-0282">Flagellum</keyword>
<dbReference type="InterPro" id="IPR001492">
    <property type="entry name" value="Flagellin"/>
</dbReference>
<evidence type="ECO:0000313" key="3">
    <source>
        <dbReference type="Proteomes" id="UP000239187"/>
    </source>
</evidence>
<gene>
    <name evidence="2" type="ORF">CVO76_02220</name>
</gene>
<dbReference type="InterPro" id="IPR001029">
    <property type="entry name" value="Flagellin_N"/>
</dbReference>
<dbReference type="PANTHER" id="PTHR42792">
    <property type="entry name" value="FLAGELLIN"/>
    <property type="match status" value="1"/>
</dbReference>
<organism evidence="2 3">
    <name type="scientific">Arthrobacter agilis</name>
    <dbReference type="NCBI Taxonomy" id="37921"/>
    <lineage>
        <taxon>Bacteria</taxon>
        <taxon>Bacillati</taxon>
        <taxon>Actinomycetota</taxon>
        <taxon>Actinomycetes</taxon>
        <taxon>Micrococcales</taxon>
        <taxon>Micrococcaceae</taxon>
        <taxon>Arthrobacter</taxon>
    </lineage>
</organism>